<reference evidence="2 3" key="1">
    <citation type="journal article" date="2018" name="PLoS Genet.">
        <title>Population sequencing reveals clonal diversity and ancestral inbreeding in the grapevine cultivar Chardonnay.</title>
        <authorList>
            <person name="Roach M.J."/>
            <person name="Johnson D.L."/>
            <person name="Bohlmann J."/>
            <person name="van Vuuren H.J."/>
            <person name="Jones S.J."/>
            <person name="Pretorius I.S."/>
            <person name="Schmidt S.A."/>
            <person name="Borneman A.R."/>
        </authorList>
    </citation>
    <scope>NUCLEOTIDE SEQUENCE [LARGE SCALE GENOMIC DNA]</scope>
    <source>
        <strain evidence="3">cv. Chardonnay</strain>
        <tissue evidence="2">Leaf</tissue>
    </source>
</reference>
<dbReference type="PANTHER" id="PTHR33709:SF20">
    <property type="entry name" value="OS04G0541900 PROTEIN"/>
    <property type="match status" value="1"/>
</dbReference>
<proteinExistence type="predicted"/>
<gene>
    <name evidence="2" type="primary">VvCHDp000603_4</name>
    <name evidence="2" type="ORF">CK203_028700</name>
</gene>
<dbReference type="PANTHER" id="PTHR33709">
    <property type="entry name" value="OSJNBA0035M09.9 PROTEIN"/>
    <property type="match status" value="1"/>
</dbReference>
<evidence type="ECO:0000256" key="1">
    <source>
        <dbReference type="SAM" id="Phobius"/>
    </source>
</evidence>
<accession>A0A438IFA9</accession>
<feature type="transmembrane region" description="Helical" evidence="1">
    <location>
        <begin position="50"/>
        <end position="68"/>
    </location>
</feature>
<sequence length="414" mass="46372">MNDLSNASSIQSHCYSCKPIPSQVLYVLVPLFFTGLAVSIFILIAVHNAFLFVSLLCLSALVAAFLIWNTVNWRRSRALFCYLRSFPDSDLRLARHGQLVKITGWDCEMRNGKLDFGGCGSWSSTFGENGKFQFKKFTVGFVVGYNERKENKMLCFQIVDCKKSVKANYWGNPTNVGSWERVDCKATKNGWKRSFSALDAALDWSRVSKLSLGNLYACKWLVSCGNISLESSYEKATRCIYTSTLLYEYPGLGLKLADAKVPCFGWGLAYCERFSTDFYITDSKSGIRALVKAGSGSRVTPLIVESRLVNTTRKCRFLSSHFKKWLAERNISGQARLLRLEEGYVKEGSSMAVIGMLHRDNDALMIVQPPELLSTGCLWRKLLLPVDIDGVILGVPEMVGPVANPPSSMQQWEH</sequence>
<dbReference type="Proteomes" id="UP000288805">
    <property type="component" value="Unassembled WGS sequence"/>
</dbReference>
<evidence type="ECO:0000313" key="2">
    <source>
        <dbReference type="EMBL" id="RVW95404.1"/>
    </source>
</evidence>
<evidence type="ECO:0000313" key="3">
    <source>
        <dbReference type="Proteomes" id="UP000288805"/>
    </source>
</evidence>
<keyword evidence="1" id="KW-1133">Transmembrane helix</keyword>
<keyword evidence="1" id="KW-0812">Transmembrane</keyword>
<dbReference type="InterPro" id="IPR040339">
    <property type="entry name" value="At1g16860-like"/>
</dbReference>
<organism evidence="2 3">
    <name type="scientific">Vitis vinifera</name>
    <name type="common">Grape</name>
    <dbReference type="NCBI Taxonomy" id="29760"/>
    <lineage>
        <taxon>Eukaryota</taxon>
        <taxon>Viridiplantae</taxon>
        <taxon>Streptophyta</taxon>
        <taxon>Embryophyta</taxon>
        <taxon>Tracheophyta</taxon>
        <taxon>Spermatophyta</taxon>
        <taxon>Magnoliopsida</taxon>
        <taxon>eudicotyledons</taxon>
        <taxon>Gunneridae</taxon>
        <taxon>Pentapetalae</taxon>
        <taxon>rosids</taxon>
        <taxon>Vitales</taxon>
        <taxon>Vitaceae</taxon>
        <taxon>Viteae</taxon>
        <taxon>Vitis</taxon>
    </lineage>
</organism>
<feature type="transmembrane region" description="Helical" evidence="1">
    <location>
        <begin position="24"/>
        <end position="44"/>
    </location>
</feature>
<comment type="caution">
    <text evidence="2">The sequence shown here is derived from an EMBL/GenBank/DDBJ whole genome shotgun (WGS) entry which is preliminary data.</text>
</comment>
<protein>
    <submittedName>
        <fullName evidence="2">Putative membrane protein</fullName>
    </submittedName>
</protein>
<name>A0A438IFA9_VITVI</name>
<keyword evidence="1" id="KW-0472">Membrane</keyword>
<dbReference type="EMBL" id="QGNW01000114">
    <property type="protein sequence ID" value="RVW95404.1"/>
    <property type="molecule type" value="Genomic_DNA"/>
</dbReference>
<dbReference type="AlphaFoldDB" id="A0A438IFA9"/>